<dbReference type="PROSITE" id="PS50006">
    <property type="entry name" value="FHA_DOMAIN"/>
    <property type="match status" value="1"/>
</dbReference>
<keyword evidence="6" id="KW-1185">Reference proteome</keyword>
<feature type="transmembrane region" description="Helical" evidence="3">
    <location>
        <begin position="103"/>
        <end position="125"/>
    </location>
</feature>
<keyword evidence="3" id="KW-1133">Transmembrane helix</keyword>
<feature type="region of interest" description="Disordered" evidence="2">
    <location>
        <begin position="249"/>
        <end position="304"/>
    </location>
</feature>
<keyword evidence="3" id="KW-0812">Transmembrane</keyword>
<evidence type="ECO:0000259" key="4">
    <source>
        <dbReference type="PROSITE" id="PS50006"/>
    </source>
</evidence>
<keyword evidence="3" id="KW-0472">Membrane</keyword>
<gene>
    <name evidence="5" type="ORF">GCM10009808_26160</name>
</gene>
<feature type="transmembrane region" description="Helical" evidence="3">
    <location>
        <begin position="12"/>
        <end position="36"/>
    </location>
</feature>
<evidence type="ECO:0000256" key="2">
    <source>
        <dbReference type="SAM" id="MobiDB-lite"/>
    </source>
</evidence>
<dbReference type="Pfam" id="PF00498">
    <property type="entry name" value="FHA"/>
    <property type="match status" value="1"/>
</dbReference>
<dbReference type="InterPro" id="IPR000253">
    <property type="entry name" value="FHA_dom"/>
</dbReference>
<dbReference type="InterPro" id="IPR008984">
    <property type="entry name" value="SMAD_FHA_dom_sf"/>
</dbReference>
<evidence type="ECO:0000256" key="1">
    <source>
        <dbReference type="ARBA" id="ARBA00022553"/>
    </source>
</evidence>
<feature type="domain" description="FHA" evidence="4">
    <location>
        <begin position="351"/>
        <end position="408"/>
    </location>
</feature>
<name>A0ABP4UPB5_9MICO</name>
<dbReference type="RefSeq" id="WP_344073380.1">
    <property type="nucleotide sequence ID" value="NZ_BAAAPL010000002.1"/>
</dbReference>
<feature type="compositionally biased region" description="Acidic residues" evidence="2">
    <location>
        <begin position="282"/>
        <end position="298"/>
    </location>
</feature>
<dbReference type="CDD" id="cd00060">
    <property type="entry name" value="FHA"/>
    <property type="match status" value="1"/>
</dbReference>
<evidence type="ECO:0000313" key="5">
    <source>
        <dbReference type="EMBL" id="GAA1706909.1"/>
    </source>
</evidence>
<feature type="compositionally biased region" description="Low complexity" evidence="2">
    <location>
        <begin position="204"/>
        <end position="215"/>
    </location>
</feature>
<dbReference type="SMART" id="SM00240">
    <property type="entry name" value="FHA"/>
    <property type="match status" value="1"/>
</dbReference>
<feature type="compositionally biased region" description="Low complexity" evidence="2">
    <location>
        <begin position="159"/>
        <end position="171"/>
    </location>
</feature>
<comment type="caution">
    <text evidence="5">The sequence shown here is derived from an EMBL/GenBank/DDBJ whole genome shotgun (WGS) entry which is preliminary data.</text>
</comment>
<protein>
    <recommendedName>
        <fullName evidence="4">FHA domain-containing protein</fullName>
    </recommendedName>
</protein>
<feature type="region of interest" description="Disordered" evidence="2">
    <location>
        <begin position="159"/>
        <end position="218"/>
    </location>
</feature>
<proteinExistence type="predicted"/>
<feature type="transmembrane region" description="Helical" evidence="3">
    <location>
        <begin position="56"/>
        <end position="83"/>
    </location>
</feature>
<dbReference type="InterPro" id="IPR043739">
    <property type="entry name" value="DUF5684"/>
</dbReference>
<dbReference type="EMBL" id="BAAAPL010000002">
    <property type="protein sequence ID" value="GAA1706909.1"/>
    <property type="molecule type" value="Genomic_DNA"/>
</dbReference>
<dbReference type="Gene3D" id="2.60.200.20">
    <property type="match status" value="1"/>
</dbReference>
<reference evidence="6" key="1">
    <citation type="journal article" date="2019" name="Int. J. Syst. Evol. Microbiol.">
        <title>The Global Catalogue of Microorganisms (GCM) 10K type strain sequencing project: providing services to taxonomists for standard genome sequencing and annotation.</title>
        <authorList>
            <consortium name="The Broad Institute Genomics Platform"/>
            <consortium name="The Broad Institute Genome Sequencing Center for Infectious Disease"/>
            <person name="Wu L."/>
            <person name="Ma J."/>
        </authorList>
    </citation>
    <scope>NUCLEOTIDE SEQUENCE [LARGE SCALE GENOMIC DNA]</scope>
    <source>
        <strain evidence="6">JCM 15577</strain>
    </source>
</reference>
<dbReference type="Pfam" id="PF18936">
    <property type="entry name" value="DUF5684"/>
    <property type="match status" value="1"/>
</dbReference>
<sequence length="439" mass="45713">MLDGASSSTTFLLFVPGLVVTLALYVWCALALGAVFAKSGGGRWMAWVPFLNIARLLSIAGISGWWVSIVLVPVLGGIALWVLMIVAAHRVNVAFGYGGGMTVLAALLFPIWATVLGFGPATWIGRQEGPRRSSRNTLVFEDLFADAAYEPSVRSTVAASAPAEPATRSAAAPPPAPRPVTSPFAPPVVDEATAEPEPGVLGDAGPSPSGAGSAPTAPIQVFAPAPSVRPVQTGATGLEFASEITDEVTGAVTGAPAPVSARSGPSRLTDDPVVPPVREAVEADDDGSEPSSDIEQDADAPVRAPAASAAAAFAADLPDDVEMTVLASRNRPRWTLATRTGEKFELLSTMVILGRHPAPDPGRSDAMLITLEDPTVSKTHARLELRGEQWFVTDLGSTNGVVVVSSRGVETELKPGVETLATERLLLGDLDLRLTRDIR</sequence>
<keyword evidence="1" id="KW-0597">Phosphoprotein</keyword>
<evidence type="ECO:0000313" key="6">
    <source>
        <dbReference type="Proteomes" id="UP001501690"/>
    </source>
</evidence>
<organism evidence="5 6">
    <name type="scientific">Microbacterium sediminicola</name>
    <dbReference type="NCBI Taxonomy" id="415210"/>
    <lineage>
        <taxon>Bacteria</taxon>
        <taxon>Bacillati</taxon>
        <taxon>Actinomycetota</taxon>
        <taxon>Actinomycetes</taxon>
        <taxon>Micrococcales</taxon>
        <taxon>Microbacteriaceae</taxon>
        <taxon>Microbacterium</taxon>
    </lineage>
</organism>
<accession>A0ABP4UPB5</accession>
<feature type="compositionally biased region" description="Pro residues" evidence="2">
    <location>
        <begin position="172"/>
        <end position="186"/>
    </location>
</feature>
<dbReference type="SUPFAM" id="SSF49879">
    <property type="entry name" value="SMAD/FHA domain"/>
    <property type="match status" value="1"/>
</dbReference>
<evidence type="ECO:0000256" key="3">
    <source>
        <dbReference type="SAM" id="Phobius"/>
    </source>
</evidence>
<dbReference type="Proteomes" id="UP001501690">
    <property type="component" value="Unassembled WGS sequence"/>
</dbReference>